<evidence type="ECO:0000313" key="3">
    <source>
        <dbReference type="Proteomes" id="UP001152888"/>
    </source>
</evidence>
<name>A0A9P0LCB7_ACAOB</name>
<dbReference type="EMBL" id="CAKOFQ010007087">
    <property type="protein sequence ID" value="CAH1990405.1"/>
    <property type="molecule type" value="Genomic_DNA"/>
</dbReference>
<keyword evidence="1" id="KW-0812">Transmembrane</keyword>
<dbReference type="Proteomes" id="UP001152888">
    <property type="component" value="Unassembled WGS sequence"/>
</dbReference>
<gene>
    <name evidence="2" type="ORF">ACAOBT_LOCUS19642</name>
</gene>
<protein>
    <submittedName>
        <fullName evidence="2">Uncharacterized protein</fullName>
    </submittedName>
</protein>
<sequence>MLFLTTCKMRITLQMKDSYVFLKIRISTWMIPKSKALTSPVTLIHLQRTITIYLLMMILLFRLMTLM</sequence>
<evidence type="ECO:0000256" key="1">
    <source>
        <dbReference type="SAM" id="Phobius"/>
    </source>
</evidence>
<reference evidence="2" key="1">
    <citation type="submission" date="2022-03" db="EMBL/GenBank/DDBJ databases">
        <authorList>
            <person name="Sayadi A."/>
        </authorList>
    </citation>
    <scope>NUCLEOTIDE SEQUENCE</scope>
</reference>
<dbReference type="AlphaFoldDB" id="A0A9P0LCB7"/>
<accession>A0A9P0LCB7</accession>
<keyword evidence="1" id="KW-0472">Membrane</keyword>
<keyword evidence="3" id="KW-1185">Reference proteome</keyword>
<comment type="caution">
    <text evidence="2">The sequence shown here is derived from an EMBL/GenBank/DDBJ whole genome shotgun (WGS) entry which is preliminary data.</text>
</comment>
<organism evidence="2 3">
    <name type="scientific">Acanthoscelides obtectus</name>
    <name type="common">Bean weevil</name>
    <name type="synonym">Bruchus obtectus</name>
    <dbReference type="NCBI Taxonomy" id="200917"/>
    <lineage>
        <taxon>Eukaryota</taxon>
        <taxon>Metazoa</taxon>
        <taxon>Ecdysozoa</taxon>
        <taxon>Arthropoda</taxon>
        <taxon>Hexapoda</taxon>
        <taxon>Insecta</taxon>
        <taxon>Pterygota</taxon>
        <taxon>Neoptera</taxon>
        <taxon>Endopterygota</taxon>
        <taxon>Coleoptera</taxon>
        <taxon>Polyphaga</taxon>
        <taxon>Cucujiformia</taxon>
        <taxon>Chrysomeloidea</taxon>
        <taxon>Chrysomelidae</taxon>
        <taxon>Bruchinae</taxon>
        <taxon>Bruchini</taxon>
        <taxon>Acanthoscelides</taxon>
    </lineage>
</organism>
<evidence type="ECO:0000313" key="2">
    <source>
        <dbReference type="EMBL" id="CAH1990405.1"/>
    </source>
</evidence>
<proteinExistence type="predicted"/>
<keyword evidence="1" id="KW-1133">Transmembrane helix</keyword>
<feature type="transmembrane region" description="Helical" evidence="1">
    <location>
        <begin position="44"/>
        <end position="64"/>
    </location>
</feature>